<comment type="subcellular location">
    <subcellularLocation>
        <location evidence="1">Mitochondrion membrane</location>
        <topology evidence="1">Multi-pass membrane protein</topology>
    </subcellularLocation>
</comment>
<name>A0A5J4Z4T2_PORPP</name>
<keyword evidence="8 9" id="KW-0472">Membrane</keyword>
<dbReference type="InterPro" id="IPR050567">
    <property type="entry name" value="Mitochondrial_Carrier"/>
</dbReference>
<reference evidence="11" key="1">
    <citation type="journal article" date="2019" name="Nat. Commun.">
        <title>Expansion of phycobilisome linker gene families in mesophilic red algae.</title>
        <authorList>
            <person name="Lee J."/>
            <person name="Kim D."/>
            <person name="Bhattacharya D."/>
            <person name="Yoon H.S."/>
        </authorList>
    </citation>
    <scope>NUCLEOTIDE SEQUENCE [LARGE SCALE GENOMIC DNA]</scope>
    <source>
        <strain evidence="11">CCMP 1328</strain>
    </source>
</reference>
<evidence type="ECO:0000256" key="2">
    <source>
        <dbReference type="ARBA" id="ARBA00006375"/>
    </source>
</evidence>
<dbReference type="GO" id="GO:0031966">
    <property type="term" value="C:mitochondrial membrane"/>
    <property type="evidence" value="ECO:0007669"/>
    <property type="project" value="UniProtKB-SubCell"/>
</dbReference>
<organism evidence="10 11">
    <name type="scientific">Porphyridium purpureum</name>
    <name type="common">Red alga</name>
    <name type="synonym">Porphyridium cruentum</name>
    <dbReference type="NCBI Taxonomy" id="35688"/>
    <lineage>
        <taxon>Eukaryota</taxon>
        <taxon>Rhodophyta</taxon>
        <taxon>Bangiophyceae</taxon>
        <taxon>Porphyridiales</taxon>
        <taxon>Porphyridiaceae</taxon>
        <taxon>Porphyridium</taxon>
    </lineage>
</organism>
<dbReference type="AlphaFoldDB" id="A0A5J4Z4T2"/>
<dbReference type="GO" id="GO:0022857">
    <property type="term" value="F:transmembrane transporter activity"/>
    <property type="evidence" value="ECO:0007669"/>
    <property type="project" value="TreeGrafter"/>
</dbReference>
<evidence type="ECO:0000256" key="9">
    <source>
        <dbReference type="PROSITE-ProRule" id="PRU00282"/>
    </source>
</evidence>
<evidence type="ECO:0000256" key="3">
    <source>
        <dbReference type="ARBA" id="ARBA00022448"/>
    </source>
</evidence>
<sequence length="243" mass="26078">MEEKRDGLTSVAVAGLVSGMCKTLVSHPLDTLKVYAQNQLTKPRISQLYRGVSVPILRNGVENSLHFLFRSLVLGLMAAVGGPTNPFVVGGLSGIPQSLFNCPMDYMRMQLQLGRRIQPAHLFRGIPWVALKESSSGMVFFGVYETLKRMTPLPAGAAGSLAAFSALLSVYPVDTLKTRIQAGGSFSAARSMGGFGSGMQYAVAKCLLSNFVALSVYEFSKHRMNQKLASGRKGQSTVAVLPS</sequence>
<evidence type="ECO:0000256" key="1">
    <source>
        <dbReference type="ARBA" id="ARBA00004225"/>
    </source>
</evidence>
<dbReference type="SUPFAM" id="SSF103506">
    <property type="entry name" value="Mitochondrial carrier"/>
    <property type="match status" value="1"/>
</dbReference>
<evidence type="ECO:0000313" key="11">
    <source>
        <dbReference type="Proteomes" id="UP000324585"/>
    </source>
</evidence>
<comment type="similarity">
    <text evidence="2">Belongs to the mitochondrial carrier (TC 2.A.29) family.</text>
</comment>
<comment type="caution">
    <text evidence="10">The sequence shown here is derived from an EMBL/GenBank/DDBJ whole genome shotgun (WGS) entry which is preliminary data.</text>
</comment>
<proteinExistence type="inferred from homology"/>
<dbReference type="OrthoDB" id="193856at2759"/>
<keyword evidence="5" id="KW-0677">Repeat</keyword>
<evidence type="ECO:0000256" key="6">
    <source>
        <dbReference type="ARBA" id="ARBA00022989"/>
    </source>
</evidence>
<evidence type="ECO:0000256" key="5">
    <source>
        <dbReference type="ARBA" id="ARBA00022737"/>
    </source>
</evidence>
<gene>
    <name evidence="10" type="ORF">FVE85_6604</name>
</gene>
<dbReference type="EMBL" id="VRMN01000001">
    <property type="protein sequence ID" value="KAA8499019.1"/>
    <property type="molecule type" value="Genomic_DNA"/>
</dbReference>
<feature type="repeat" description="Solcar" evidence="9">
    <location>
        <begin position="150"/>
        <end position="223"/>
    </location>
</feature>
<accession>A0A5J4Z4T2</accession>
<keyword evidence="4 9" id="KW-0812">Transmembrane</keyword>
<dbReference type="Gene3D" id="1.50.40.10">
    <property type="entry name" value="Mitochondrial carrier domain"/>
    <property type="match status" value="1"/>
</dbReference>
<dbReference type="PROSITE" id="PS50920">
    <property type="entry name" value="SOLCAR"/>
    <property type="match status" value="1"/>
</dbReference>
<protein>
    <submittedName>
        <fullName evidence="10">Mitochondrial basic amino acids transporter</fullName>
    </submittedName>
</protein>
<evidence type="ECO:0000256" key="8">
    <source>
        <dbReference type="ARBA" id="ARBA00023136"/>
    </source>
</evidence>
<dbReference type="Proteomes" id="UP000324585">
    <property type="component" value="Unassembled WGS sequence"/>
</dbReference>
<dbReference type="InterPro" id="IPR023395">
    <property type="entry name" value="MCP_dom_sf"/>
</dbReference>
<dbReference type="PANTHER" id="PTHR45624">
    <property type="entry name" value="MITOCHONDRIAL BASIC AMINO ACIDS TRANSPORTER-RELATED"/>
    <property type="match status" value="1"/>
</dbReference>
<keyword evidence="3" id="KW-0813">Transport</keyword>
<keyword evidence="6" id="KW-1133">Transmembrane helix</keyword>
<dbReference type="InterPro" id="IPR018108">
    <property type="entry name" value="MCP_transmembrane"/>
</dbReference>
<evidence type="ECO:0000313" key="10">
    <source>
        <dbReference type="EMBL" id="KAA8499019.1"/>
    </source>
</evidence>
<keyword evidence="11" id="KW-1185">Reference proteome</keyword>
<evidence type="ECO:0000256" key="4">
    <source>
        <dbReference type="ARBA" id="ARBA00022692"/>
    </source>
</evidence>
<keyword evidence="7" id="KW-0496">Mitochondrion</keyword>
<evidence type="ECO:0000256" key="7">
    <source>
        <dbReference type="ARBA" id="ARBA00023128"/>
    </source>
</evidence>